<dbReference type="SUPFAM" id="SSF158682">
    <property type="entry name" value="TerB-like"/>
    <property type="match status" value="1"/>
</dbReference>
<sequence length="138" mass="15231">MTRGLKEEVARVRNRDFLEACVAGCALVANADGVVKPDEKQKMMGFMQTSEVLSLYNASEVIALFNKYTSHFEFDFGIGEAQALKTIGKLGRKPDEARLLVRACCVIGAADGHFDDKERAVVRRMCLELGLDPNDFGL</sequence>
<protein>
    <submittedName>
        <fullName evidence="2">Tellurite resistance TerB family protein</fullName>
    </submittedName>
</protein>
<dbReference type="Proteomes" id="UP001564408">
    <property type="component" value="Unassembled WGS sequence"/>
</dbReference>
<evidence type="ECO:0000259" key="1">
    <source>
        <dbReference type="Pfam" id="PF05099"/>
    </source>
</evidence>
<dbReference type="CDD" id="cd07176">
    <property type="entry name" value="terB"/>
    <property type="match status" value="1"/>
</dbReference>
<keyword evidence="3" id="KW-1185">Reference proteome</keyword>
<feature type="domain" description="Co-chaperone DjlA N-terminal" evidence="1">
    <location>
        <begin position="19"/>
        <end position="136"/>
    </location>
</feature>
<dbReference type="RefSeq" id="WP_369666140.1">
    <property type="nucleotide sequence ID" value="NZ_JBDKXB010000004.1"/>
</dbReference>
<dbReference type="Gene3D" id="1.10.3680.10">
    <property type="entry name" value="TerB-like"/>
    <property type="match status" value="1"/>
</dbReference>
<evidence type="ECO:0000313" key="2">
    <source>
        <dbReference type="EMBL" id="MEY6431758.1"/>
    </source>
</evidence>
<reference evidence="2 3" key="1">
    <citation type="submission" date="2024-05" db="EMBL/GenBank/DDBJ databases">
        <title>Genome Sequence and Characterization of the New Strain Purple Sulfur Bacterium of Genus Thioalkalicoccus.</title>
        <authorList>
            <person name="Bryantseva I.A."/>
            <person name="Kyndt J.A."/>
            <person name="Imhoff J.F."/>
        </authorList>
    </citation>
    <scope>NUCLEOTIDE SEQUENCE [LARGE SCALE GENOMIC DNA]</scope>
    <source>
        <strain evidence="2 3">Um2</strain>
    </source>
</reference>
<gene>
    <name evidence="2" type="ORF">ABC977_04970</name>
</gene>
<dbReference type="Pfam" id="PF05099">
    <property type="entry name" value="TerB"/>
    <property type="match status" value="1"/>
</dbReference>
<dbReference type="InterPro" id="IPR007791">
    <property type="entry name" value="DjlA_N"/>
</dbReference>
<dbReference type="EMBL" id="JBDKXB010000004">
    <property type="protein sequence ID" value="MEY6431758.1"/>
    <property type="molecule type" value="Genomic_DNA"/>
</dbReference>
<dbReference type="InterPro" id="IPR029024">
    <property type="entry name" value="TerB-like"/>
</dbReference>
<comment type="caution">
    <text evidence="2">The sequence shown here is derived from an EMBL/GenBank/DDBJ whole genome shotgun (WGS) entry which is preliminary data.</text>
</comment>
<organism evidence="2 3">
    <name type="scientific">Thioalkalicoccus limnaeus</name>
    <dbReference type="NCBI Taxonomy" id="120681"/>
    <lineage>
        <taxon>Bacteria</taxon>
        <taxon>Pseudomonadati</taxon>
        <taxon>Pseudomonadota</taxon>
        <taxon>Gammaproteobacteria</taxon>
        <taxon>Chromatiales</taxon>
        <taxon>Chromatiaceae</taxon>
        <taxon>Thioalkalicoccus</taxon>
    </lineage>
</organism>
<accession>A0ABV4BER0</accession>
<proteinExistence type="predicted"/>
<evidence type="ECO:0000313" key="3">
    <source>
        <dbReference type="Proteomes" id="UP001564408"/>
    </source>
</evidence>
<name>A0ABV4BER0_9GAMM</name>